<dbReference type="SUPFAM" id="SSF103473">
    <property type="entry name" value="MFS general substrate transporter"/>
    <property type="match status" value="1"/>
</dbReference>
<feature type="transmembrane region" description="Helical" evidence="6">
    <location>
        <begin position="375"/>
        <end position="395"/>
    </location>
</feature>
<evidence type="ECO:0000313" key="8">
    <source>
        <dbReference type="EMBL" id="GAA2199104.1"/>
    </source>
</evidence>
<dbReference type="InterPro" id="IPR050327">
    <property type="entry name" value="Proton-linked_MCT"/>
</dbReference>
<feature type="compositionally biased region" description="Pro residues" evidence="5">
    <location>
        <begin position="10"/>
        <end position="20"/>
    </location>
</feature>
<feature type="transmembrane region" description="Helical" evidence="6">
    <location>
        <begin position="249"/>
        <end position="268"/>
    </location>
</feature>
<dbReference type="PANTHER" id="PTHR11360:SF284">
    <property type="entry name" value="EG:103B4.3 PROTEIN-RELATED"/>
    <property type="match status" value="1"/>
</dbReference>
<keyword evidence="3 6" id="KW-1133">Transmembrane helix</keyword>
<feature type="transmembrane region" description="Helical" evidence="6">
    <location>
        <begin position="64"/>
        <end position="84"/>
    </location>
</feature>
<feature type="transmembrane region" description="Helical" evidence="6">
    <location>
        <begin position="342"/>
        <end position="363"/>
    </location>
</feature>
<protein>
    <submittedName>
        <fullName evidence="8">MFS transporter</fullName>
    </submittedName>
</protein>
<dbReference type="InterPro" id="IPR011701">
    <property type="entry name" value="MFS"/>
</dbReference>
<dbReference type="Pfam" id="PF07690">
    <property type="entry name" value="MFS_1"/>
    <property type="match status" value="1"/>
</dbReference>
<dbReference type="InterPro" id="IPR020846">
    <property type="entry name" value="MFS_dom"/>
</dbReference>
<evidence type="ECO:0000256" key="6">
    <source>
        <dbReference type="SAM" id="Phobius"/>
    </source>
</evidence>
<sequence>MAQHAQTPVTSPPAPAPDGPRPAGRRAWAIAVVAGAAIVTAGAFTTVPGLLVTPLHQEYAWDRGQIALAASVNMVLFGATAPFAAALMERAGIRRVAAGAMLLIAAGALLTNAMASPWQLVLYWGMLIGLGSGCLTMTFAALVTSRWFTRRRGLVTGALSASSHLGQLLFLPLLAWAVDRYDWQPPVVTLALTALTVAGLVALFLRDHPADVGVRPYGSEEFVAKPAPAEGAARRTVTVLVQAMRTGTFWLLAGMFVICGASTNGIMWSNWVPAAHDHGMHATVAASMLSLIGVFSSLGAALSGWLTDRFDPRRLLAVYFTVRALTLLALPLVFTASAQPSMIVFAVVYGLVDVATVPPVIALCQRTYGDDGPIVFGWTNSAHQLGAGASAFLGATARDVFGTYDTVWITLSAVCLVAALLAMVVRASDGDRRLAPEG</sequence>
<evidence type="ECO:0000313" key="9">
    <source>
        <dbReference type="Proteomes" id="UP001501391"/>
    </source>
</evidence>
<keyword evidence="4 6" id="KW-0472">Membrane</keyword>
<organism evidence="8 9">
    <name type="scientific">Streptomyces bangladeshensis</name>
    <dbReference type="NCBI Taxonomy" id="295352"/>
    <lineage>
        <taxon>Bacteria</taxon>
        <taxon>Bacillati</taxon>
        <taxon>Actinomycetota</taxon>
        <taxon>Actinomycetes</taxon>
        <taxon>Kitasatosporales</taxon>
        <taxon>Streptomycetaceae</taxon>
        <taxon>Streptomyces</taxon>
    </lineage>
</organism>
<feature type="transmembrane region" description="Helical" evidence="6">
    <location>
        <begin position="183"/>
        <end position="205"/>
    </location>
</feature>
<dbReference type="InterPro" id="IPR036259">
    <property type="entry name" value="MFS_trans_sf"/>
</dbReference>
<keyword evidence="9" id="KW-1185">Reference proteome</keyword>
<name>A0ABN3BQU9_9ACTN</name>
<dbReference type="CDD" id="cd17355">
    <property type="entry name" value="MFS_YcxA_like"/>
    <property type="match status" value="1"/>
</dbReference>
<dbReference type="PANTHER" id="PTHR11360">
    <property type="entry name" value="MONOCARBOXYLATE TRANSPORTER"/>
    <property type="match status" value="1"/>
</dbReference>
<feature type="transmembrane region" description="Helical" evidence="6">
    <location>
        <begin position="280"/>
        <end position="303"/>
    </location>
</feature>
<proteinExistence type="predicted"/>
<feature type="transmembrane region" description="Helical" evidence="6">
    <location>
        <begin position="121"/>
        <end position="142"/>
    </location>
</feature>
<dbReference type="PROSITE" id="PS50850">
    <property type="entry name" value="MFS"/>
    <property type="match status" value="1"/>
</dbReference>
<reference evidence="8 9" key="1">
    <citation type="journal article" date="2019" name="Int. J. Syst. Evol. Microbiol.">
        <title>The Global Catalogue of Microorganisms (GCM) 10K type strain sequencing project: providing services to taxonomists for standard genome sequencing and annotation.</title>
        <authorList>
            <consortium name="The Broad Institute Genomics Platform"/>
            <consortium name="The Broad Institute Genome Sequencing Center for Infectious Disease"/>
            <person name="Wu L."/>
            <person name="Ma J."/>
        </authorList>
    </citation>
    <scope>NUCLEOTIDE SEQUENCE [LARGE SCALE GENOMIC DNA]</scope>
    <source>
        <strain evidence="8 9">JCM 14924</strain>
    </source>
</reference>
<dbReference type="RefSeq" id="WP_346163390.1">
    <property type="nucleotide sequence ID" value="NZ_BAAAOQ010000015.1"/>
</dbReference>
<feature type="transmembrane region" description="Helical" evidence="6">
    <location>
        <begin position="154"/>
        <end position="177"/>
    </location>
</feature>
<feature type="transmembrane region" description="Helical" evidence="6">
    <location>
        <begin position="407"/>
        <end position="425"/>
    </location>
</feature>
<keyword evidence="2 6" id="KW-0812">Transmembrane</keyword>
<feature type="transmembrane region" description="Helical" evidence="6">
    <location>
        <begin position="96"/>
        <end position="115"/>
    </location>
</feature>
<evidence type="ECO:0000256" key="5">
    <source>
        <dbReference type="SAM" id="MobiDB-lite"/>
    </source>
</evidence>
<comment type="subcellular location">
    <subcellularLocation>
        <location evidence="1">Cell membrane</location>
        <topology evidence="1">Multi-pass membrane protein</topology>
    </subcellularLocation>
</comment>
<feature type="transmembrane region" description="Helical" evidence="6">
    <location>
        <begin position="315"/>
        <end position="336"/>
    </location>
</feature>
<dbReference type="EMBL" id="BAAAOQ010000015">
    <property type="protein sequence ID" value="GAA2199104.1"/>
    <property type="molecule type" value="Genomic_DNA"/>
</dbReference>
<accession>A0ABN3BQU9</accession>
<evidence type="ECO:0000256" key="2">
    <source>
        <dbReference type="ARBA" id="ARBA00022692"/>
    </source>
</evidence>
<evidence type="ECO:0000256" key="3">
    <source>
        <dbReference type="ARBA" id="ARBA00022989"/>
    </source>
</evidence>
<dbReference type="Proteomes" id="UP001501391">
    <property type="component" value="Unassembled WGS sequence"/>
</dbReference>
<feature type="domain" description="Major facilitator superfamily (MFS) profile" evidence="7">
    <location>
        <begin position="29"/>
        <end position="430"/>
    </location>
</feature>
<evidence type="ECO:0000259" key="7">
    <source>
        <dbReference type="PROSITE" id="PS50850"/>
    </source>
</evidence>
<feature type="region of interest" description="Disordered" evidence="5">
    <location>
        <begin position="1"/>
        <end position="22"/>
    </location>
</feature>
<feature type="transmembrane region" description="Helical" evidence="6">
    <location>
        <begin position="27"/>
        <end position="52"/>
    </location>
</feature>
<comment type="caution">
    <text evidence="8">The sequence shown here is derived from an EMBL/GenBank/DDBJ whole genome shotgun (WGS) entry which is preliminary data.</text>
</comment>
<dbReference type="Gene3D" id="1.20.1250.20">
    <property type="entry name" value="MFS general substrate transporter like domains"/>
    <property type="match status" value="2"/>
</dbReference>
<evidence type="ECO:0000256" key="4">
    <source>
        <dbReference type="ARBA" id="ARBA00023136"/>
    </source>
</evidence>
<evidence type="ECO:0000256" key="1">
    <source>
        <dbReference type="ARBA" id="ARBA00004651"/>
    </source>
</evidence>
<gene>
    <name evidence="8" type="ORF">GCM10009787_44550</name>
</gene>